<feature type="domain" description="Signal transduction histidine kinase internal region" evidence="2">
    <location>
        <begin position="154"/>
        <end position="232"/>
    </location>
</feature>
<dbReference type="PANTHER" id="PTHR34220">
    <property type="entry name" value="SENSOR HISTIDINE KINASE YPDA"/>
    <property type="match status" value="1"/>
</dbReference>
<feature type="transmembrane region" description="Helical" evidence="1">
    <location>
        <begin position="16"/>
        <end position="34"/>
    </location>
</feature>
<reference evidence="3 4" key="1">
    <citation type="submission" date="2024-01" db="EMBL/GenBank/DDBJ databases">
        <title>Pedobacter sp. nov., isolated from fresh soil.</title>
        <authorList>
            <person name="Le N.T.T."/>
        </authorList>
    </citation>
    <scope>NUCLEOTIDE SEQUENCE [LARGE SCALE GENOMIC DNA]</scope>
    <source>
        <strain evidence="3 4">KR3-3</strain>
    </source>
</reference>
<evidence type="ECO:0000256" key="1">
    <source>
        <dbReference type="SAM" id="Phobius"/>
    </source>
</evidence>
<feature type="transmembrane region" description="Helical" evidence="1">
    <location>
        <begin position="40"/>
        <end position="62"/>
    </location>
</feature>
<comment type="caution">
    <text evidence="3">The sequence shown here is derived from an EMBL/GenBank/DDBJ whole genome shotgun (WGS) entry which is preliminary data.</text>
</comment>
<keyword evidence="1" id="KW-1133">Transmembrane helix</keyword>
<dbReference type="InterPro" id="IPR010559">
    <property type="entry name" value="Sig_transdc_His_kin_internal"/>
</dbReference>
<protein>
    <submittedName>
        <fullName evidence="3">Sensor histidine kinase</fullName>
    </submittedName>
</protein>
<keyword evidence="1" id="KW-0812">Transmembrane</keyword>
<dbReference type="Pfam" id="PF06580">
    <property type="entry name" value="His_kinase"/>
    <property type="match status" value="1"/>
</dbReference>
<dbReference type="PANTHER" id="PTHR34220:SF7">
    <property type="entry name" value="SENSOR HISTIDINE KINASE YPDA"/>
    <property type="match status" value="1"/>
</dbReference>
<accession>A0ABU7I8K9</accession>
<evidence type="ECO:0000313" key="4">
    <source>
        <dbReference type="Proteomes" id="UP001336835"/>
    </source>
</evidence>
<keyword evidence="3" id="KW-0808">Transferase</keyword>
<feature type="transmembrane region" description="Helical" evidence="1">
    <location>
        <begin position="114"/>
        <end position="140"/>
    </location>
</feature>
<dbReference type="RefSeq" id="WP_330108132.1">
    <property type="nucleotide sequence ID" value="NZ_JAZDQT010000002.1"/>
</dbReference>
<feature type="transmembrane region" description="Helical" evidence="1">
    <location>
        <begin position="74"/>
        <end position="94"/>
    </location>
</feature>
<name>A0ABU7I8K9_9SPHI</name>
<dbReference type="EMBL" id="JAZDQT010000002">
    <property type="protein sequence ID" value="MEE1945812.1"/>
    <property type="molecule type" value="Genomic_DNA"/>
</dbReference>
<evidence type="ECO:0000259" key="2">
    <source>
        <dbReference type="Pfam" id="PF06580"/>
    </source>
</evidence>
<keyword evidence="4" id="KW-1185">Reference proteome</keyword>
<proteinExistence type="predicted"/>
<keyword evidence="3" id="KW-0418">Kinase</keyword>
<dbReference type="Proteomes" id="UP001336835">
    <property type="component" value="Unassembled WGS sequence"/>
</dbReference>
<dbReference type="GO" id="GO:0016301">
    <property type="term" value="F:kinase activity"/>
    <property type="evidence" value="ECO:0007669"/>
    <property type="project" value="UniProtKB-KW"/>
</dbReference>
<dbReference type="InterPro" id="IPR050640">
    <property type="entry name" value="Bact_2-comp_sensor_kinase"/>
</dbReference>
<evidence type="ECO:0000313" key="3">
    <source>
        <dbReference type="EMBL" id="MEE1945812.1"/>
    </source>
</evidence>
<keyword evidence="1" id="KW-0472">Membrane</keyword>
<gene>
    <name evidence="3" type="ORF">VRU48_11890</name>
</gene>
<organism evidence="3 4">
    <name type="scientific">Pedobacter albus</name>
    <dbReference type="NCBI Taxonomy" id="3113905"/>
    <lineage>
        <taxon>Bacteria</taxon>
        <taxon>Pseudomonadati</taxon>
        <taxon>Bacteroidota</taxon>
        <taxon>Sphingobacteriia</taxon>
        <taxon>Sphingobacteriales</taxon>
        <taxon>Sphingobacteriaceae</taxon>
        <taxon>Pedobacter</taxon>
    </lineage>
</organism>
<sequence>MDFLNPKKVNTTQFQWLVWTAIFLISFFSTLPLSTIGQSFVFNLINTLFYAIIIYGNINWLFPRFYERNQKTIYVVLVIVFLIGYGAAKGYLVNYVYNTFFGHDMPEKTTFLRVLYISISGLLIFLLSFIFRIALAYFGLKKQTEEILLQKTQAELNLLKSQVQPHFLFNTLNNIYYEAYIEAPRTAGLIERLADMMRYFVDDSPKAKVFISTELNFLENYIELEKIRIRHQIALNFTKDYAEDYQIPPMLMMTFVENIFKHGIDKTSTNNRVDISLLQEGDTLIFKTINSVATKTNRTVGSGIENLRKRFAILYNDNFELRTGEAEGYFMAYFKIPIQ</sequence>